<sequence length="121" mass="13433">MGYASHLAWKAYDSALTPKGTEVAVRSLELYYAQLGLNLLWTPLFFGLHKKGLALVDILALTGTSAWWAKSLFEIGPVRVPGVGDLNPGWLAVPYLGWLSYATYLNLGYLVLNQDDKPKKY</sequence>
<dbReference type="PANTHER" id="PTHR10057">
    <property type="entry name" value="PERIPHERAL-TYPE BENZODIAZEPINE RECEPTOR"/>
    <property type="match status" value="1"/>
</dbReference>
<keyword evidence="3 6" id="KW-0812">Transmembrane</keyword>
<comment type="subcellular location">
    <subcellularLocation>
        <location evidence="1">Membrane</location>
        <topology evidence="1">Multi-pass membrane protein</topology>
    </subcellularLocation>
</comment>
<evidence type="ECO:0000256" key="5">
    <source>
        <dbReference type="ARBA" id="ARBA00023136"/>
    </source>
</evidence>
<dbReference type="InterPro" id="IPR004307">
    <property type="entry name" value="TspO_MBR"/>
</dbReference>
<organism evidence="7 8">
    <name type="scientific">Filobasidium floriforme</name>
    <dbReference type="NCBI Taxonomy" id="5210"/>
    <lineage>
        <taxon>Eukaryota</taxon>
        <taxon>Fungi</taxon>
        <taxon>Dikarya</taxon>
        <taxon>Basidiomycota</taxon>
        <taxon>Agaricomycotina</taxon>
        <taxon>Tremellomycetes</taxon>
        <taxon>Filobasidiales</taxon>
        <taxon>Filobasidiaceae</taxon>
        <taxon>Filobasidium</taxon>
    </lineage>
</organism>
<evidence type="ECO:0000256" key="4">
    <source>
        <dbReference type="ARBA" id="ARBA00022989"/>
    </source>
</evidence>
<dbReference type="Proteomes" id="UP000812966">
    <property type="component" value="Unassembled WGS sequence"/>
</dbReference>
<dbReference type="GO" id="GO:0005741">
    <property type="term" value="C:mitochondrial outer membrane"/>
    <property type="evidence" value="ECO:0007669"/>
    <property type="project" value="TreeGrafter"/>
</dbReference>
<dbReference type="EMBL" id="JABELV010000035">
    <property type="protein sequence ID" value="KAG7562280.1"/>
    <property type="molecule type" value="Genomic_DNA"/>
</dbReference>
<dbReference type="GO" id="GO:0033013">
    <property type="term" value="P:tetrapyrrole metabolic process"/>
    <property type="evidence" value="ECO:0007669"/>
    <property type="project" value="UniProtKB-ARBA"/>
</dbReference>
<evidence type="ECO:0000313" key="8">
    <source>
        <dbReference type="Proteomes" id="UP000812966"/>
    </source>
</evidence>
<keyword evidence="5 6" id="KW-0472">Membrane</keyword>
<accession>A0A8K0NRZ3</accession>
<evidence type="ECO:0000256" key="3">
    <source>
        <dbReference type="ARBA" id="ARBA00022692"/>
    </source>
</evidence>
<comment type="caution">
    <text evidence="7">The sequence shown here is derived from an EMBL/GenBank/DDBJ whole genome shotgun (WGS) entry which is preliminary data.</text>
</comment>
<gene>
    <name evidence="7" type="ORF">FFLO_02268</name>
</gene>
<evidence type="ECO:0008006" key="9">
    <source>
        <dbReference type="Google" id="ProtNLM"/>
    </source>
</evidence>
<dbReference type="FunFam" id="1.20.1260.100:FF:000001">
    <property type="entry name" value="translocator protein 2"/>
    <property type="match status" value="1"/>
</dbReference>
<dbReference type="Gene3D" id="1.20.1260.100">
    <property type="entry name" value="TspO/MBR protein"/>
    <property type="match status" value="1"/>
</dbReference>
<dbReference type="InterPro" id="IPR038330">
    <property type="entry name" value="TspO/MBR-related_sf"/>
</dbReference>
<evidence type="ECO:0000256" key="1">
    <source>
        <dbReference type="ARBA" id="ARBA00004141"/>
    </source>
</evidence>
<keyword evidence="4 6" id="KW-1133">Transmembrane helix</keyword>
<protein>
    <recommendedName>
        <fullName evidence="9">Peripheral-type benzodiazepine receptor</fullName>
    </recommendedName>
</protein>
<evidence type="ECO:0000256" key="6">
    <source>
        <dbReference type="SAM" id="Phobius"/>
    </source>
</evidence>
<evidence type="ECO:0000256" key="2">
    <source>
        <dbReference type="ARBA" id="ARBA00007524"/>
    </source>
</evidence>
<dbReference type="PANTHER" id="PTHR10057:SF0">
    <property type="entry name" value="TRANSLOCATOR PROTEIN"/>
    <property type="match status" value="1"/>
</dbReference>
<dbReference type="CDD" id="cd15904">
    <property type="entry name" value="TSPO_MBR"/>
    <property type="match status" value="1"/>
</dbReference>
<comment type="similarity">
    <text evidence="2">Belongs to the TspO/BZRP family.</text>
</comment>
<keyword evidence="8" id="KW-1185">Reference proteome</keyword>
<proteinExistence type="inferred from homology"/>
<dbReference type="AlphaFoldDB" id="A0A8K0NRZ3"/>
<feature type="transmembrane region" description="Helical" evidence="6">
    <location>
        <begin position="89"/>
        <end position="112"/>
    </location>
</feature>
<reference evidence="7" key="1">
    <citation type="submission" date="2020-04" db="EMBL/GenBank/DDBJ databases">
        <title>Analysis of mating type loci in Filobasidium floriforme.</title>
        <authorList>
            <person name="Nowrousian M."/>
        </authorList>
    </citation>
    <scope>NUCLEOTIDE SEQUENCE</scope>
    <source>
        <strain evidence="7">CBS 6242</strain>
    </source>
</reference>
<name>A0A8K0NRZ3_9TREE</name>
<dbReference type="Pfam" id="PF03073">
    <property type="entry name" value="TspO_MBR"/>
    <property type="match status" value="1"/>
</dbReference>
<evidence type="ECO:0000313" key="7">
    <source>
        <dbReference type="EMBL" id="KAG7562280.1"/>
    </source>
</evidence>